<dbReference type="PANTHER" id="PTHR23099">
    <property type="entry name" value="TRANSCRIPTIONAL REGULATOR"/>
    <property type="match status" value="1"/>
</dbReference>
<feature type="domain" description="SprT-like" evidence="2">
    <location>
        <begin position="427"/>
        <end position="597"/>
    </location>
</feature>
<dbReference type="InterPro" id="IPR006640">
    <property type="entry name" value="SprT-like_domain"/>
</dbReference>
<protein>
    <recommendedName>
        <fullName evidence="2">SprT-like domain-containing protein</fullName>
    </recommendedName>
</protein>
<keyword evidence="4" id="KW-1185">Reference proteome</keyword>
<dbReference type="GO" id="GO:0005634">
    <property type="term" value="C:nucleus"/>
    <property type="evidence" value="ECO:0007669"/>
    <property type="project" value="TreeGrafter"/>
</dbReference>
<evidence type="ECO:0000259" key="2">
    <source>
        <dbReference type="SMART" id="SM00731"/>
    </source>
</evidence>
<dbReference type="CDD" id="cd00084">
    <property type="entry name" value="HMG-box_SF"/>
    <property type="match status" value="1"/>
</dbReference>
<organism evidence="3 4">
    <name type="scientific">Conoideocrella luteorostrata</name>
    <dbReference type="NCBI Taxonomy" id="1105319"/>
    <lineage>
        <taxon>Eukaryota</taxon>
        <taxon>Fungi</taxon>
        <taxon>Dikarya</taxon>
        <taxon>Ascomycota</taxon>
        <taxon>Pezizomycotina</taxon>
        <taxon>Sordariomycetes</taxon>
        <taxon>Hypocreomycetidae</taxon>
        <taxon>Hypocreales</taxon>
        <taxon>Clavicipitaceae</taxon>
        <taxon>Conoideocrella</taxon>
    </lineage>
</organism>
<gene>
    <name evidence="3" type="ORF">QQS21_001801</name>
</gene>
<dbReference type="GO" id="GO:0006950">
    <property type="term" value="P:response to stress"/>
    <property type="evidence" value="ECO:0007669"/>
    <property type="project" value="UniProtKB-ARBA"/>
</dbReference>
<evidence type="ECO:0000256" key="1">
    <source>
        <dbReference type="SAM" id="MobiDB-lite"/>
    </source>
</evidence>
<dbReference type="Pfam" id="PF10263">
    <property type="entry name" value="SprT-like"/>
    <property type="match status" value="1"/>
</dbReference>
<dbReference type="AlphaFoldDB" id="A0AAJ0G1N8"/>
<reference evidence="3" key="1">
    <citation type="submission" date="2023-06" db="EMBL/GenBank/DDBJ databases">
        <title>Conoideocrella luteorostrata (Hypocreales: Clavicipitaceae), a potential biocontrol fungus for elongate hemlock scale in United States Christmas tree production areas.</title>
        <authorList>
            <person name="Barrett H."/>
            <person name="Lovett B."/>
            <person name="Macias A.M."/>
            <person name="Stajich J.E."/>
            <person name="Kasson M.T."/>
        </authorList>
    </citation>
    <scope>NUCLEOTIDE SEQUENCE</scope>
    <source>
        <strain evidence="3">ARSEF 14590</strain>
    </source>
</reference>
<evidence type="ECO:0000313" key="3">
    <source>
        <dbReference type="EMBL" id="KAK2612225.1"/>
    </source>
</evidence>
<dbReference type="Proteomes" id="UP001251528">
    <property type="component" value="Unassembled WGS sequence"/>
</dbReference>
<dbReference type="EMBL" id="JASWJB010000019">
    <property type="protein sequence ID" value="KAK2612225.1"/>
    <property type="molecule type" value="Genomic_DNA"/>
</dbReference>
<dbReference type="InterPro" id="IPR035240">
    <property type="entry name" value="SprT_Zn_ribbon"/>
</dbReference>
<name>A0AAJ0G1N8_9HYPO</name>
<feature type="compositionally biased region" description="Polar residues" evidence="1">
    <location>
        <begin position="20"/>
        <end position="33"/>
    </location>
</feature>
<feature type="region of interest" description="Disordered" evidence="1">
    <location>
        <begin position="19"/>
        <end position="58"/>
    </location>
</feature>
<sequence>MARLVDCWSLADDKLPLRSITRNQRSHNSSQAQYPEPTPSTATPTKKSLVPKPGTTTMSTRKIRRLGGSKLTANLLFQPWSAQDDDGSQARSQIAMKESPAKLGLVTEFEQDTIFPVRTKPSRLSRARLDSEACSSMPKKPTLLPLETEARRHRISSVPTTQNLDSEIIQTIAPAILFPSKQQKLHDQLQKIPLDKDCSDLHSFSGDAIDGESCVIRDGNGTLLDHGTSWPSVRSLHDTIVPSPTKLRRCNSLPVSTGRASDEIIAHNGALKPINNNIPSPIRSSEKYQDELLLSGNLSATKTDTSQKEAEDLLELFNQMHLRSRHEPDDGNAICLDQTSQSVTLPDMSTKILTSAREHFSTPQISHLPSLGSYWNQTLVNDLNDRQANLKLSSPSLSVGQEQVSAKKFSKKAFEAVKQSLARSFLTELDNKVANGRVSEMAKTTGGVKLNWTRNLNTTAGRANWRQETIRTRQPCGNVINEEHRHHHASIDLAEKVIDNENRLINVLAHEFCHLATFMISGIRTNPHGKEFKSWALKCSQIFNDRGIHVTTRHSYEIHFRYVWECNSCGSEYKRHSRSINTQRHRCGSCKGELKQIRPVPRGKAVNGDGASRPSEYQLFVKRQMKLTKRENPSIAQRHLMKIVAAKWAASKGNIDTASKAGTASISTGLDVPAKLMVDLTLGD</sequence>
<accession>A0AAJ0G1N8</accession>
<dbReference type="Pfam" id="PF17283">
    <property type="entry name" value="Zn_ribbon_SprT"/>
    <property type="match status" value="1"/>
</dbReference>
<evidence type="ECO:0000313" key="4">
    <source>
        <dbReference type="Proteomes" id="UP001251528"/>
    </source>
</evidence>
<proteinExistence type="predicted"/>
<dbReference type="SMART" id="SM00731">
    <property type="entry name" value="SprT"/>
    <property type="match status" value="1"/>
</dbReference>
<dbReference type="PANTHER" id="PTHR23099:SF0">
    <property type="entry name" value="GERM CELL NUCLEAR ACIDIC PROTEIN"/>
    <property type="match status" value="1"/>
</dbReference>
<comment type="caution">
    <text evidence="3">The sequence shown here is derived from an EMBL/GenBank/DDBJ whole genome shotgun (WGS) entry which is preliminary data.</text>
</comment>